<dbReference type="AlphaFoldDB" id="A0A2P2QE17"/>
<proteinExistence type="predicted"/>
<protein>
    <submittedName>
        <fullName evidence="1">Uncharacterized protein</fullName>
    </submittedName>
</protein>
<dbReference type="EMBL" id="GGEC01084796">
    <property type="protein sequence ID" value="MBX65280.1"/>
    <property type="molecule type" value="Transcribed_RNA"/>
</dbReference>
<evidence type="ECO:0000313" key="1">
    <source>
        <dbReference type="EMBL" id="MBX65280.1"/>
    </source>
</evidence>
<reference evidence="1" key="1">
    <citation type="submission" date="2018-02" db="EMBL/GenBank/DDBJ databases">
        <title>Rhizophora mucronata_Transcriptome.</title>
        <authorList>
            <person name="Meera S.P."/>
            <person name="Sreeshan A."/>
            <person name="Augustine A."/>
        </authorList>
    </citation>
    <scope>NUCLEOTIDE SEQUENCE</scope>
    <source>
        <tissue evidence="1">Leaf</tissue>
    </source>
</reference>
<organism evidence="1">
    <name type="scientific">Rhizophora mucronata</name>
    <name type="common">Asiatic mangrove</name>
    <dbReference type="NCBI Taxonomy" id="61149"/>
    <lineage>
        <taxon>Eukaryota</taxon>
        <taxon>Viridiplantae</taxon>
        <taxon>Streptophyta</taxon>
        <taxon>Embryophyta</taxon>
        <taxon>Tracheophyta</taxon>
        <taxon>Spermatophyta</taxon>
        <taxon>Magnoliopsida</taxon>
        <taxon>eudicotyledons</taxon>
        <taxon>Gunneridae</taxon>
        <taxon>Pentapetalae</taxon>
        <taxon>rosids</taxon>
        <taxon>fabids</taxon>
        <taxon>Malpighiales</taxon>
        <taxon>Rhizophoraceae</taxon>
        <taxon>Rhizophora</taxon>
    </lineage>
</organism>
<accession>A0A2P2QE17</accession>
<name>A0A2P2QE17_RHIMU</name>
<sequence>MKLVSMYMPGDNFLAICKCIASHCRFSRKWL</sequence>